<evidence type="ECO:0000256" key="2">
    <source>
        <dbReference type="ARBA" id="ARBA00023125"/>
    </source>
</evidence>
<dbReference type="InterPro" id="IPR018060">
    <property type="entry name" value="HTH_AraC"/>
</dbReference>
<evidence type="ECO:0000259" key="4">
    <source>
        <dbReference type="PROSITE" id="PS01124"/>
    </source>
</evidence>
<protein>
    <recommendedName>
        <fullName evidence="4">HTH araC/xylS-type domain-containing protein</fullName>
    </recommendedName>
</protein>
<dbReference type="Pfam" id="PF02311">
    <property type="entry name" value="AraC_binding"/>
    <property type="match status" value="1"/>
</dbReference>
<evidence type="ECO:0000313" key="5">
    <source>
        <dbReference type="EMBL" id="WYJ78034.1"/>
    </source>
</evidence>
<gene>
    <name evidence="5" type="ORF">DOK78_002690</name>
</gene>
<reference evidence="5 6" key="2">
    <citation type="submission" date="2024-03" db="EMBL/GenBank/DDBJ databases">
        <title>The Genome Sequence of Enterococcus sp. DIV2402.</title>
        <authorList>
            <consortium name="The Broad Institute Genomics Platform"/>
            <consortium name="The Broad Institute Microbial Omics Core"/>
            <consortium name="The Broad Institute Genomic Center for Infectious Diseases"/>
            <person name="Earl A."/>
            <person name="Manson A."/>
            <person name="Gilmore M."/>
            <person name="Schwartman J."/>
            <person name="Shea T."/>
            <person name="Abouelleil A."/>
            <person name="Cao P."/>
            <person name="Chapman S."/>
            <person name="Cusick C."/>
            <person name="Young S."/>
            <person name="Neafsey D."/>
            <person name="Nusbaum C."/>
            <person name="Birren B."/>
        </authorList>
    </citation>
    <scope>NUCLEOTIDE SEQUENCE [LARGE SCALE GENOMIC DNA]</scope>
    <source>
        <strain evidence="5 6">DIV2402</strain>
    </source>
</reference>
<dbReference type="Gene3D" id="1.10.10.60">
    <property type="entry name" value="Homeodomain-like"/>
    <property type="match status" value="2"/>
</dbReference>
<reference evidence="5 6" key="1">
    <citation type="submission" date="2021-03" db="EMBL/GenBank/DDBJ databases">
        <authorList>
            <person name="Gilmore M.S."/>
            <person name="Schwartzman J."/>
            <person name="Van Tyne D."/>
            <person name="Martin M."/>
            <person name="Earl A.M."/>
            <person name="Manson A.L."/>
            <person name="Straub T."/>
            <person name="Salamzade R."/>
            <person name="Saavedra J."/>
            <person name="Lebreton F."/>
            <person name="Prichula J."/>
            <person name="Schaufler K."/>
            <person name="Gaca A."/>
            <person name="Sgardioli B."/>
            <person name="Wagenaar J."/>
            <person name="Strong T."/>
        </authorList>
    </citation>
    <scope>NUCLEOTIDE SEQUENCE [LARGE SCALE GENOMIC DNA]</scope>
    <source>
        <strain evidence="5 6">DIV2402</strain>
    </source>
</reference>
<evidence type="ECO:0000313" key="6">
    <source>
        <dbReference type="Proteomes" id="UP000664701"/>
    </source>
</evidence>
<dbReference type="Gene3D" id="2.60.120.10">
    <property type="entry name" value="Jelly Rolls"/>
    <property type="match status" value="1"/>
</dbReference>
<organism evidence="5 6">
    <name type="scientific">Candidatus Enterococcus lowellii</name>
    <dbReference type="NCBI Taxonomy" id="2230877"/>
    <lineage>
        <taxon>Bacteria</taxon>
        <taxon>Bacillati</taxon>
        <taxon>Bacillota</taxon>
        <taxon>Bacilli</taxon>
        <taxon>Lactobacillales</taxon>
        <taxon>Enterococcaceae</taxon>
        <taxon>Enterococcus</taxon>
    </lineage>
</organism>
<name>A0ABZ2SVR6_9ENTE</name>
<evidence type="ECO:0000256" key="3">
    <source>
        <dbReference type="ARBA" id="ARBA00023163"/>
    </source>
</evidence>
<feature type="domain" description="HTH araC/xylS-type" evidence="4">
    <location>
        <begin position="175"/>
        <end position="273"/>
    </location>
</feature>
<dbReference type="SMART" id="SM00342">
    <property type="entry name" value="HTH_ARAC"/>
    <property type="match status" value="1"/>
</dbReference>
<keyword evidence="3" id="KW-0804">Transcription</keyword>
<sequence>MYFEVNASQNEMTQHITDDFPLAIYQRTLNQQQQDTIMPHWHKEFQFIWVIEGTLNYSIEAHTVPLSSSSGILINSSKLHSAKPLSKKVDYLCIDFSPLFINELFYQKIVTPIQQQTNFIFTSVQLNTRQEAILKEIISSPNNLNYFSLYELLLGILSQVKTDKRFFEKRPLPIYELLDFVHANYQKQLSVDDIAQSIPINKNKCTALFNQYTQLSPINYVIDFRLNKAKELLQATDYSISEICYFVGFNNISYFITKFKQKYHCTPLKFRKQFN</sequence>
<dbReference type="PANTHER" id="PTHR43280">
    <property type="entry name" value="ARAC-FAMILY TRANSCRIPTIONAL REGULATOR"/>
    <property type="match status" value="1"/>
</dbReference>
<dbReference type="Proteomes" id="UP000664701">
    <property type="component" value="Chromosome"/>
</dbReference>
<dbReference type="PROSITE" id="PS01124">
    <property type="entry name" value="HTH_ARAC_FAMILY_2"/>
    <property type="match status" value="1"/>
</dbReference>
<dbReference type="PANTHER" id="PTHR43280:SF28">
    <property type="entry name" value="HTH-TYPE TRANSCRIPTIONAL ACTIVATOR RHAS"/>
    <property type="match status" value="1"/>
</dbReference>
<dbReference type="SUPFAM" id="SSF51215">
    <property type="entry name" value="Regulatory protein AraC"/>
    <property type="match status" value="1"/>
</dbReference>
<keyword evidence="6" id="KW-1185">Reference proteome</keyword>
<dbReference type="SUPFAM" id="SSF46689">
    <property type="entry name" value="Homeodomain-like"/>
    <property type="match status" value="1"/>
</dbReference>
<dbReference type="InterPro" id="IPR003313">
    <property type="entry name" value="AraC-bd"/>
</dbReference>
<dbReference type="InterPro" id="IPR014710">
    <property type="entry name" value="RmlC-like_jellyroll"/>
</dbReference>
<keyword evidence="2" id="KW-0238">DNA-binding</keyword>
<dbReference type="EMBL" id="CP147251">
    <property type="protein sequence ID" value="WYJ78034.1"/>
    <property type="molecule type" value="Genomic_DNA"/>
</dbReference>
<dbReference type="RefSeq" id="WP_207941793.1">
    <property type="nucleotide sequence ID" value="NZ_CP147251.1"/>
</dbReference>
<dbReference type="InterPro" id="IPR009057">
    <property type="entry name" value="Homeodomain-like_sf"/>
</dbReference>
<accession>A0ABZ2SVR6</accession>
<proteinExistence type="predicted"/>
<dbReference type="InterPro" id="IPR037923">
    <property type="entry name" value="HTH-like"/>
</dbReference>
<evidence type="ECO:0000256" key="1">
    <source>
        <dbReference type="ARBA" id="ARBA00023015"/>
    </source>
</evidence>
<keyword evidence="1" id="KW-0805">Transcription regulation</keyword>
<dbReference type="Pfam" id="PF12833">
    <property type="entry name" value="HTH_18"/>
    <property type="match status" value="1"/>
</dbReference>